<dbReference type="CDD" id="cd07377">
    <property type="entry name" value="WHTH_GntR"/>
    <property type="match status" value="1"/>
</dbReference>
<evidence type="ECO:0000256" key="1">
    <source>
        <dbReference type="ARBA" id="ARBA00001933"/>
    </source>
</evidence>
<dbReference type="InterPro" id="IPR004839">
    <property type="entry name" value="Aminotransferase_I/II_large"/>
</dbReference>
<dbReference type="RefSeq" id="WP_044361167.1">
    <property type="nucleotide sequence ID" value="NZ_JXWY01000085.1"/>
</dbReference>
<dbReference type="Pfam" id="PF00155">
    <property type="entry name" value="Aminotran_1_2"/>
    <property type="match status" value="1"/>
</dbReference>
<evidence type="ECO:0000259" key="8">
    <source>
        <dbReference type="PROSITE" id="PS50949"/>
    </source>
</evidence>
<dbReference type="EMBL" id="UHDT01000001">
    <property type="protein sequence ID" value="SUM56592.1"/>
    <property type="molecule type" value="Genomic_DNA"/>
</dbReference>
<name>A0A380GQB6_9STAP</name>
<evidence type="ECO:0000256" key="5">
    <source>
        <dbReference type="ARBA" id="ARBA00023015"/>
    </source>
</evidence>
<dbReference type="GO" id="GO:0030170">
    <property type="term" value="F:pyridoxal phosphate binding"/>
    <property type="evidence" value="ECO:0007669"/>
    <property type="project" value="InterPro"/>
</dbReference>
<dbReference type="InterPro" id="IPR051446">
    <property type="entry name" value="HTH_trans_reg/aminotransferase"/>
</dbReference>
<dbReference type="SUPFAM" id="SSF46785">
    <property type="entry name" value="Winged helix' DNA-binding domain"/>
    <property type="match status" value="1"/>
</dbReference>
<dbReference type="PANTHER" id="PTHR46577">
    <property type="entry name" value="HTH-TYPE TRANSCRIPTIONAL REGULATORY PROTEIN GABR"/>
    <property type="match status" value="1"/>
</dbReference>
<keyword evidence="7" id="KW-0804">Transcription</keyword>
<keyword evidence="3" id="KW-0808">Transferase</keyword>
<evidence type="ECO:0000256" key="6">
    <source>
        <dbReference type="ARBA" id="ARBA00023125"/>
    </source>
</evidence>
<feature type="domain" description="HTH gntR-type" evidence="8">
    <location>
        <begin position="14"/>
        <end position="82"/>
    </location>
</feature>
<keyword evidence="4" id="KW-0663">Pyridoxal phosphate</keyword>
<dbReference type="Gene3D" id="3.40.640.10">
    <property type="entry name" value="Type I PLP-dependent aspartate aminotransferase-like (Major domain)"/>
    <property type="match status" value="1"/>
</dbReference>
<protein>
    <submittedName>
        <fullName evidence="9">GntR family transcriptional regulator</fullName>
    </submittedName>
</protein>
<evidence type="ECO:0000256" key="3">
    <source>
        <dbReference type="ARBA" id="ARBA00022576"/>
    </source>
</evidence>
<dbReference type="OrthoDB" id="9808770at2"/>
<gene>
    <name evidence="9" type="primary">gabR_1</name>
    <name evidence="9" type="ORF">NCTC13832_00246</name>
</gene>
<comment type="similarity">
    <text evidence="2">In the C-terminal section; belongs to the class-I pyridoxal-phosphate-dependent aminotransferase family.</text>
</comment>
<keyword evidence="5" id="KW-0805">Transcription regulation</keyword>
<dbReference type="InterPro" id="IPR015424">
    <property type="entry name" value="PyrdxlP-dep_Trfase"/>
</dbReference>
<keyword evidence="6" id="KW-0238">DNA-binding</keyword>
<dbReference type="InterPro" id="IPR036388">
    <property type="entry name" value="WH-like_DNA-bd_sf"/>
</dbReference>
<dbReference type="GO" id="GO:0008483">
    <property type="term" value="F:transaminase activity"/>
    <property type="evidence" value="ECO:0007669"/>
    <property type="project" value="UniProtKB-KW"/>
</dbReference>
<dbReference type="Proteomes" id="UP000254100">
    <property type="component" value="Unassembled WGS sequence"/>
</dbReference>
<organism evidence="9 10">
    <name type="scientific">Staphylococcus microti</name>
    <dbReference type="NCBI Taxonomy" id="569857"/>
    <lineage>
        <taxon>Bacteria</taxon>
        <taxon>Bacillati</taxon>
        <taxon>Bacillota</taxon>
        <taxon>Bacilli</taxon>
        <taxon>Bacillales</taxon>
        <taxon>Staphylococcaceae</taxon>
        <taxon>Staphylococcus</taxon>
    </lineage>
</organism>
<keyword evidence="3" id="KW-0032">Aminotransferase</keyword>
<dbReference type="PROSITE" id="PS50949">
    <property type="entry name" value="HTH_GNTR"/>
    <property type="match status" value="1"/>
</dbReference>
<proteinExistence type="inferred from homology"/>
<dbReference type="GO" id="GO:0003700">
    <property type="term" value="F:DNA-binding transcription factor activity"/>
    <property type="evidence" value="ECO:0007669"/>
    <property type="project" value="InterPro"/>
</dbReference>
<dbReference type="Pfam" id="PF00392">
    <property type="entry name" value="GntR"/>
    <property type="match status" value="1"/>
</dbReference>
<reference evidence="9 10" key="1">
    <citation type="submission" date="2018-06" db="EMBL/GenBank/DDBJ databases">
        <authorList>
            <consortium name="Pathogen Informatics"/>
            <person name="Doyle S."/>
        </authorList>
    </citation>
    <scope>NUCLEOTIDE SEQUENCE [LARGE SCALE GENOMIC DNA]</scope>
    <source>
        <strain evidence="9 10">NCTC13832</strain>
    </source>
</reference>
<evidence type="ECO:0000313" key="10">
    <source>
        <dbReference type="Proteomes" id="UP000254100"/>
    </source>
</evidence>
<comment type="cofactor">
    <cofactor evidence="1">
        <name>pyridoxal 5'-phosphate</name>
        <dbReference type="ChEBI" id="CHEBI:597326"/>
    </cofactor>
</comment>
<accession>A0A380GQB6</accession>
<dbReference type="PANTHER" id="PTHR46577:SF1">
    <property type="entry name" value="HTH-TYPE TRANSCRIPTIONAL REGULATORY PROTEIN GABR"/>
    <property type="match status" value="1"/>
</dbReference>
<dbReference type="InterPro" id="IPR000524">
    <property type="entry name" value="Tscrpt_reg_HTH_GntR"/>
</dbReference>
<dbReference type="GO" id="GO:0003677">
    <property type="term" value="F:DNA binding"/>
    <property type="evidence" value="ECO:0007669"/>
    <property type="project" value="UniProtKB-KW"/>
</dbReference>
<evidence type="ECO:0000256" key="7">
    <source>
        <dbReference type="ARBA" id="ARBA00023163"/>
    </source>
</evidence>
<dbReference type="CDD" id="cd00609">
    <property type="entry name" value="AAT_like"/>
    <property type="match status" value="1"/>
</dbReference>
<evidence type="ECO:0000256" key="2">
    <source>
        <dbReference type="ARBA" id="ARBA00005384"/>
    </source>
</evidence>
<evidence type="ECO:0000256" key="4">
    <source>
        <dbReference type="ARBA" id="ARBA00022898"/>
    </source>
</evidence>
<sequence length="471" mass="54682">MEMLMFHIDKSQKQPIYMQLYEKIRDSIINGQLQEDEKLPSKRHLGDYLSVSQTTVENAYAQLIDEGYIYSKQRSGFFVSAIDTLPLIPQQRVSSVSPIRRVETQPLSRYSFQLGAIDKAHFPFEQFRKYAKEAFDTLQDTLIESGDVQGDFMLRQQISQYLFHSRGVETTPEQVIIASSTEQLLSIITDLLPENHSFILEDPIYPQVPQLLSRKHISYRFVPVCHDGLHVEHIDQYDDNIVYITPSHQFPIGVTMTLQNRIKLLKWASQHPERYIIEDDYDSEFRYEGKPIPALQSLDKAERVIYVSTFSKSIAPSIRIAYAVLPRHLAKLYQNKINIEGGTVPRHTQYIVSRFMESNQFERHLNRMRKIYRQKRDVLIEYFSQYPTLCQINGAQTGMHFVVTIQNGLNEQTCMARFKAHDIDVQPLSQYLFQHHNTTPQFVIGFGGIPMEDIEAHATQLLKSLEINESS</sequence>
<dbReference type="AlphaFoldDB" id="A0A380GQB6"/>
<dbReference type="SUPFAM" id="SSF53383">
    <property type="entry name" value="PLP-dependent transferases"/>
    <property type="match status" value="1"/>
</dbReference>
<dbReference type="SMART" id="SM00345">
    <property type="entry name" value="HTH_GNTR"/>
    <property type="match status" value="1"/>
</dbReference>
<dbReference type="InterPro" id="IPR036390">
    <property type="entry name" value="WH_DNA-bd_sf"/>
</dbReference>
<evidence type="ECO:0000313" key="9">
    <source>
        <dbReference type="EMBL" id="SUM56592.1"/>
    </source>
</evidence>
<dbReference type="Gene3D" id="1.10.10.10">
    <property type="entry name" value="Winged helix-like DNA-binding domain superfamily/Winged helix DNA-binding domain"/>
    <property type="match status" value="1"/>
</dbReference>
<dbReference type="InterPro" id="IPR015421">
    <property type="entry name" value="PyrdxlP-dep_Trfase_major"/>
</dbReference>